<evidence type="ECO:0000313" key="3">
    <source>
        <dbReference type="Proteomes" id="UP001222932"/>
    </source>
</evidence>
<protein>
    <submittedName>
        <fullName evidence="2">Uncharacterized protein</fullName>
    </submittedName>
</protein>
<feature type="region of interest" description="Disordered" evidence="1">
    <location>
        <begin position="244"/>
        <end position="265"/>
    </location>
</feature>
<organism evidence="2 3">
    <name type="scientific">Cutaneotrichosporon spelunceum</name>
    <dbReference type="NCBI Taxonomy" id="1672016"/>
    <lineage>
        <taxon>Eukaryota</taxon>
        <taxon>Fungi</taxon>
        <taxon>Dikarya</taxon>
        <taxon>Basidiomycota</taxon>
        <taxon>Agaricomycotina</taxon>
        <taxon>Tremellomycetes</taxon>
        <taxon>Trichosporonales</taxon>
        <taxon>Trichosporonaceae</taxon>
        <taxon>Cutaneotrichosporon</taxon>
    </lineage>
</organism>
<keyword evidence="3" id="KW-1185">Reference proteome</keyword>
<comment type="caution">
    <text evidence="2">The sequence shown here is derived from an EMBL/GenBank/DDBJ whole genome shotgun (WGS) entry which is preliminary data.</text>
</comment>
<sequence length="621" mass="66722">MLRYLSPARGRGESSTSPLPSDAPQLKLHVTNWGVLILPAPDSAGGDPRHDPILHGELDVRVPGPRRCKRIRVGLRSIIRLDMGGGRRIEEDVLFERKVEIIGASTDGLWLSPGSQRFAFTIIIPSNLAVHDTHSNGKITHELYAELEGMPLPEPESQPRPHGSSSSLFGMRRSSKRSPPAGQSGSGSRAPSPNRARRSLFDISSIPPSGTSTPIGHGAPAAPLALAGALANLALENGRASPTVASANPYSGPGSGSTSPSAGIDGAAQHINPALLASEYSFSVTRQEIPYLPRIPSYEDTNFTEQASQTPWVAGTHRAKKHIMIVYNPNSLGTTNELHDRANGRVRGLGEWEMTMASDVWSICALMNISLNVTSIPATTTIFAVRLALAQSWAIISPRDTEAENRLTGSRSFALFENGKRPPVGQHYPDKHFQAIWRGTGAGGTDQATKDGGELNLISTVRLPTDEHVRPTTLPGVVTPLTVSHNIVLEVFFSVWGEDDRGQPMKVPGPGGLRLLRVSRPTTLPSCALIPEVIDLPAYEEHERDALAPDEDSIEMLQRGMEGAGPLGDPGWALCACGRKLEDMEARMRAAVMQEANADLDPVPHDKVVAERGRQGRLGSC</sequence>
<accession>A0AAD3YE93</accession>
<proteinExistence type="predicted"/>
<dbReference type="Proteomes" id="UP001222932">
    <property type="component" value="Unassembled WGS sequence"/>
</dbReference>
<name>A0AAD3YE93_9TREE</name>
<evidence type="ECO:0000256" key="1">
    <source>
        <dbReference type="SAM" id="MobiDB-lite"/>
    </source>
</evidence>
<feature type="compositionally biased region" description="Low complexity" evidence="1">
    <location>
        <begin position="163"/>
        <end position="172"/>
    </location>
</feature>
<evidence type="ECO:0000313" key="2">
    <source>
        <dbReference type="EMBL" id="GMK58762.1"/>
    </source>
</evidence>
<dbReference type="AlphaFoldDB" id="A0AAD3YE93"/>
<gene>
    <name evidence="2" type="ORF">CspeluHIS016_0602040</name>
</gene>
<feature type="region of interest" description="Disordered" evidence="1">
    <location>
        <begin position="1"/>
        <end position="23"/>
    </location>
</feature>
<dbReference type="EMBL" id="BTCM01000006">
    <property type="protein sequence ID" value="GMK58762.1"/>
    <property type="molecule type" value="Genomic_DNA"/>
</dbReference>
<reference evidence="2" key="1">
    <citation type="journal article" date="2023" name="BMC Genomics">
        <title>Chromosome-level genome assemblies of Cutaneotrichosporon spp. (Trichosporonales, Basidiomycota) reveal imbalanced evolution between nucleotide sequences and chromosome synteny.</title>
        <authorList>
            <person name="Kobayashi Y."/>
            <person name="Kayamori A."/>
            <person name="Aoki K."/>
            <person name="Shiwa Y."/>
            <person name="Matsutani M."/>
            <person name="Fujita N."/>
            <person name="Sugita T."/>
            <person name="Iwasaki W."/>
            <person name="Tanaka N."/>
            <person name="Takashima M."/>
        </authorList>
    </citation>
    <scope>NUCLEOTIDE SEQUENCE</scope>
    <source>
        <strain evidence="2">HIS016</strain>
    </source>
</reference>
<reference evidence="2" key="2">
    <citation type="submission" date="2023-06" db="EMBL/GenBank/DDBJ databases">
        <authorList>
            <person name="Kobayashi Y."/>
            <person name="Kayamori A."/>
            <person name="Aoki K."/>
            <person name="Shiwa Y."/>
            <person name="Fujita N."/>
            <person name="Sugita T."/>
            <person name="Iwasaki W."/>
            <person name="Tanaka N."/>
            <person name="Takashima M."/>
        </authorList>
    </citation>
    <scope>NUCLEOTIDE SEQUENCE</scope>
    <source>
        <strain evidence="2">HIS016</strain>
    </source>
</reference>
<feature type="compositionally biased region" description="Low complexity" evidence="1">
    <location>
        <begin position="249"/>
        <end position="261"/>
    </location>
</feature>
<feature type="region of interest" description="Disordered" evidence="1">
    <location>
        <begin position="150"/>
        <end position="195"/>
    </location>
</feature>